<sequence>MNYMERIWIDPERCAGKPCIKGTRIPVIHILELVARGIGFNEIIEKYYPNIKLEDIKACVEFSKAIVEGEEVIFFGETVSR</sequence>
<dbReference type="InterPro" id="IPR036388">
    <property type="entry name" value="WH-like_DNA-bd_sf"/>
</dbReference>
<proteinExistence type="predicted"/>
<reference evidence="1" key="1">
    <citation type="journal article" date="2014" name="Front. Microbiol.">
        <title>High frequency of phylogenetically diverse reductive dehalogenase-homologous genes in deep subseafloor sedimentary metagenomes.</title>
        <authorList>
            <person name="Kawai M."/>
            <person name="Futagami T."/>
            <person name="Toyoda A."/>
            <person name="Takaki Y."/>
            <person name="Nishi S."/>
            <person name="Hori S."/>
            <person name="Arai W."/>
            <person name="Tsubouchi T."/>
            <person name="Morono Y."/>
            <person name="Uchiyama I."/>
            <person name="Ito T."/>
            <person name="Fujiyama A."/>
            <person name="Inagaki F."/>
            <person name="Takami H."/>
        </authorList>
    </citation>
    <scope>NUCLEOTIDE SEQUENCE</scope>
    <source>
        <strain evidence="1">Expedition CK06-06</strain>
    </source>
</reference>
<dbReference type="InterPro" id="IPR009057">
    <property type="entry name" value="Homeodomain-like_sf"/>
</dbReference>
<dbReference type="PANTHER" id="PTHR34849">
    <property type="entry name" value="SSL5025 PROTEIN"/>
    <property type="match status" value="1"/>
</dbReference>
<gene>
    <name evidence="1" type="ORF">S12H4_23557</name>
</gene>
<name>X1TYD1_9ZZZZ</name>
<evidence type="ECO:0008006" key="2">
    <source>
        <dbReference type="Google" id="ProtNLM"/>
    </source>
</evidence>
<dbReference type="AlphaFoldDB" id="X1TYD1"/>
<accession>X1TYD1</accession>
<evidence type="ECO:0000313" key="1">
    <source>
        <dbReference type="EMBL" id="GAI85034.1"/>
    </source>
</evidence>
<dbReference type="EMBL" id="BARW01012542">
    <property type="protein sequence ID" value="GAI85034.1"/>
    <property type="molecule type" value="Genomic_DNA"/>
</dbReference>
<dbReference type="Gene3D" id="1.10.10.10">
    <property type="entry name" value="Winged helix-like DNA-binding domain superfamily/Winged helix DNA-binding domain"/>
    <property type="match status" value="1"/>
</dbReference>
<organism evidence="1">
    <name type="scientific">marine sediment metagenome</name>
    <dbReference type="NCBI Taxonomy" id="412755"/>
    <lineage>
        <taxon>unclassified sequences</taxon>
        <taxon>metagenomes</taxon>
        <taxon>ecological metagenomes</taxon>
    </lineage>
</organism>
<dbReference type="Pfam" id="PF04255">
    <property type="entry name" value="DUF433"/>
    <property type="match status" value="1"/>
</dbReference>
<comment type="caution">
    <text evidence="1">The sequence shown here is derived from an EMBL/GenBank/DDBJ whole genome shotgun (WGS) entry which is preliminary data.</text>
</comment>
<protein>
    <recommendedName>
        <fullName evidence="2">Antitoxin</fullName>
    </recommendedName>
</protein>
<dbReference type="PANTHER" id="PTHR34849:SF3">
    <property type="entry name" value="SSR2962 PROTEIN"/>
    <property type="match status" value="1"/>
</dbReference>
<dbReference type="InterPro" id="IPR007367">
    <property type="entry name" value="DUF433"/>
</dbReference>
<dbReference type="SUPFAM" id="SSF46689">
    <property type="entry name" value="Homeodomain-like"/>
    <property type="match status" value="1"/>
</dbReference>